<comment type="similarity">
    <text evidence="11">Belongs to the Thz kinase family.</text>
</comment>
<dbReference type="GO" id="GO:0004417">
    <property type="term" value="F:hydroxyethylthiazole kinase activity"/>
    <property type="evidence" value="ECO:0007669"/>
    <property type="project" value="UniProtKB-EC"/>
</dbReference>
<evidence type="ECO:0000256" key="11">
    <source>
        <dbReference type="HAMAP-Rule" id="MF_00228"/>
    </source>
</evidence>
<keyword evidence="9 11" id="KW-0460">Magnesium</keyword>
<dbReference type="Gene3D" id="3.40.1190.20">
    <property type="match status" value="1"/>
</dbReference>
<feature type="binding site" evidence="11">
    <location>
        <position position="127"/>
    </location>
    <ligand>
        <name>ATP</name>
        <dbReference type="ChEBI" id="CHEBI:30616"/>
    </ligand>
</feature>
<comment type="cofactor">
    <cofactor evidence="2 11">
        <name>Mg(2+)</name>
        <dbReference type="ChEBI" id="CHEBI:18420"/>
    </cofactor>
</comment>
<organism evidence="12 13">
    <name type="scientific">Tatumella punctata</name>
    <dbReference type="NCBI Taxonomy" id="399969"/>
    <lineage>
        <taxon>Bacteria</taxon>
        <taxon>Pseudomonadati</taxon>
        <taxon>Pseudomonadota</taxon>
        <taxon>Gammaproteobacteria</taxon>
        <taxon>Enterobacterales</taxon>
        <taxon>Erwiniaceae</taxon>
        <taxon>Tatumella</taxon>
    </lineage>
</organism>
<evidence type="ECO:0000256" key="7">
    <source>
        <dbReference type="ARBA" id="ARBA00022777"/>
    </source>
</evidence>
<keyword evidence="5 11" id="KW-0479">Metal-binding</keyword>
<feature type="binding site" evidence="11">
    <location>
        <position position="173"/>
    </location>
    <ligand>
        <name>ATP</name>
        <dbReference type="ChEBI" id="CHEBI:30616"/>
    </ligand>
</feature>
<comment type="caution">
    <text evidence="12">The sequence shown here is derived from an EMBL/GenBank/DDBJ whole genome shotgun (WGS) entry which is preliminary data.</text>
</comment>
<keyword evidence="13" id="KW-1185">Reference proteome</keyword>
<dbReference type="NCBIfam" id="TIGR00694">
    <property type="entry name" value="thiM"/>
    <property type="match status" value="1"/>
</dbReference>
<gene>
    <name evidence="11 12" type="primary">thiM</name>
    <name evidence="12" type="ORF">ACFP73_05890</name>
</gene>
<evidence type="ECO:0000256" key="5">
    <source>
        <dbReference type="ARBA" id="ARBA00022723"/>
    </source>
</evidence>
<dbReference type="NCBIfam" id="NF006830">
    <property type="entry name" value="PRK09355.1"/>
    <property type="match status" value="1"/>
</dbReference>
<protein>
    <recommendedName>
        <fullName evidence="11">Hydroxyethylthiazole kinase</fullName>
        <ecNumber evidence="11">2.7.1.50</ecNumber>
    </recommendedName>
    <alternativeName>
        <fullName evidence="11">4-methyl-5-beta-hydroxyethylthiazole kinase</fullName>
        <shortName evidence="11">TH kinase</shortName>
        <shortName evidence="11">Thz kinase</shortName>
    </alternativeName>
</protein>
<dbReference type="Pfam" id="PF02110">
    <property type="entry name" value="HK"/>
    <property type="match status" value="1"/>
</dbReference>
<dbReference type="InterPro" id="IPR000417">
    <property type="entry name" value="Hyethyz_kinase"/>
</dbReference>
<dbReference type="PRINTS" id="PR01099">
    <property type="entry name" value="HYETHTZKNASE"/>
</dbReference>
<evidence type="ECO:0000313" key="12">
    <source>
        <dbReference type="EMBL" id="MFC6361636.1"/>
    </source>
</evidence>
<dbReference type="EMBL" id="JBHSUC010000005">
    <property type="protein sequence ID" value="MFC6361636.1"/>
    <property type="molecule type" value="Genomic_DNA"/>
</dbReference>
<dbReference type="PIRSF" id="PIRSF000513">
    <property type="entry name" value="Thz_kinase"/>
    <property type="match status" value="1"/>
</dbReference>
<comment type="pathway">
    <text evidence="3 11">Cofactor biosynthesis; thiamine diphosphate biosynthesis; 4-methyl-5-(2-phosphoethyl)-thiazole from 5-(2-hydroxyethyl)-4-methylthiazole: step 1/1.</text>
</comment>
<feature type="binding site" evidence="11">
    <location>
        <position position="200"/>
    </location>
    <ligand>
        <name>substrate</name>
    </ligand>
</feature>
<evidence type="ECO:0000256" key="2">
    <source>
        <dbReference type="ARBA" id="ARBA00001946"/>
    </source>
</evidence>
<dbReference type="RefSeq" id="WP_212707157.1">
    <property type="nucleotide sequence ID" value="NZ_BAAAFW010000095.1"/>
</dbReference>
<evidence type="ECO:0000256" key="1">
    <source>
        <dbReference type="ARBA" id="ARBA00001771"/>
    </source>
</evidence>
<keyword evidence="6 11" id="KW-0547">Nucleotide-binding</keyword>
<evidence type="ECO:0000256" key="10">
    <source>
        <dbReference type="ARBA" id="ARBA00022977"/>
    </source>
</evidence>
<evidence type="ECO:0000313" key="13">
    <source>
        <dbReference type="Proteomes" id="UP001596215"/>
    </source>
</evidence>
<feature type="binding site" evidence="11">
    <location>
        <position position="52"/>
    </location>
    <ligand>
        <name>substrate</name>
    </ligand>
</feature>
<evidence type="ECO:0000256" key="4">
    <source>
        <dbReference type="ARBA" id="ARBA00022679"/>
    </source>
</evidence>
<proteinExistence type="inferred from homology"/>
<reference evidence="13" key="1">
    <citation type="journal article" date="2019" name="Int. J. Syst. Evol. Microbiol.">
        <title>The Global Catalogue of Microorganisms (GCM) 10K type strain sequencing project: providing services to taxonomists for standard genome sequencing and annotation.</title>
        <authorList>
            <consortium name="The Broad Institute Genomics Platform"/>
            <consortium name="The Broad Institute Genome Sequencing Center for Infectious Disease"/>
            <person name="Wu L."/>
            <person name="Ma J."/>
        </authorList>
    </citation>
    <scope>NUCLEOTIDE SEQUENCE [LARGE SCALE GENOMIC DNA]</scope>
    <source>
        <strain evidence="13">CGMCC 4.1530</strain>
    </source>
</reference>
<accession>A0ABW1VPB2</accession>
<comment type="function">
    <text evidence="11">Catalyzes the phosphorylation of the hydroxyl group of 4-methyl-5-beta-hydroxyethylthiazole (THZ).</text>
</comment>
<dbReference type="HAMAP" id="MF_00228">
    <property type="entry name" value="Thz_kinase"/>
    <property type="match status" value="1"/>
</dbReference>
<sequence>MSVVYSSFSAREASASRHLYGVTPPLVHCMTNQVVQSLTANILLASSASPAMVIDLQEAPVMAAHASALLINVGTLTREAIPAMQAAVESANRAAVPWTLDPVAMGVLPLRSDFCRQLLDFSPAVIRGNGSEVLALAGAGKGGRGMDSKDDSCRAVSAAVQLAADQNCIVVVSGATDYVTDGHLVLTLTGGSPLMTAVTGTGCGLSALVAAFSTLPGNRLYHVATACWLMSQAAEQAAQQSRGPGSFSIALIDALWQLCQTHRQEGQDNAAN</sequence>
<name>A0ABW1VPB2_9GAMM</name>
<dbReference type="Proteomes" id="UP001596215">
    <property type="component" value="Unassembled WGS sequence"/>
</dbReference>
<dbReference type="InterPro" id="IPR029056">
    <property type="entry name" value="Ribokinase-like"/>
</dbReference>
<comment type="catalytic activity">
    <reaction evidence="1 11">
        <text>5-(2-hydroxyethyl)-4-methylthiazole + ATP = 4-methyl-5-(2-phosphooxyethyl)-thiazole + ADP + H(+)</text>
        <dbReference type="Rhea" id="RHEA:24212"/>
        <dbReference type="ChEBI" id="CHEBI:15378"/>
        <dbReference type="ChEBI" id="CHEBI:17957"/>
        <dbReference type="ChEBI" id="CHEBI:30616"/>
        <dbReference type="ChEBI" id="CHEBI:58296"/>
        <dbReference type="ChEBI" id="CHEBI:456216"/>
        <dbReference type="EC" id="2.7.1.50"/>
    </reaction>
</comment>
<dbReference type="SUPFAM" id="SSF53613">
    <property type="entry name" value="Ribokinase-like"/>
    <property type="match status" value="1"/>
</dbReference>
<evidence type="ECO:0000256" key="9">
    <source>
        <dbReference type="ARBA" id="ARBA00022842"/>
    </source>
</evidence>
<keyword evidence="10 11" id="KW-0784">Thiamine biosynthesis</keyword>
<keyword evidence="4 11" id="KW-0808">Transferase</keyword>
<evidence type="ECO:0000256" key="8">
    <source>
        <dbReference type="ARBA" id="ARBA00022840"/>
    </source>
</evidence>
<keyword evidence="8 11" id="KW-0067">ATP-binding</keyword>
<keyword evidence="7 11" id="KW-0418">Kinase</keyword>
<evidence type="ECO:0000256" key="3">
    <source>
        <dbReference type="ARBA" id="ARBA00004868"/>
    </source>
</evidence>
<dbReference type="EC" id="2.7.1.50" evidence="11"/>
<evidence type="ECO:0000256" key="6">
    <source>
        <dbReference type="ARBA" id="ARBA00022741"/>
    </source>
</evidence>
<dbReference type="CDD" id="cd01170">
    <property type="entry name" value="THZ_kinase"/>
    <property type="match status" value="1"/>
</dbReference>